<dbReference type="AlphaFoldDB" id="A8MM96"/>
<evidence type="ECO:0000313" key="6">
    <source>
        <dbReference type="Proteomes" id="UP000000269"/>
    </source>
</evidence>
<organism evidence="5 6">
    <name type="scientific">Alkaliphilus oremlandii (strain OhILAs)</name>
    <name type="common">Clostridium oremlandii (strain OhILAs)</name>
    <dbReference type="NCBI Taxonomy" id="350688"/>
    <lineage>
        <taxon>Bacteria</taxon>
        <taxon>Bacillati</taxon>
        <taxon>Bacillota</taxon>
        <taxon>Clostridia</taxon>
        <taxon>Peptostreptococcales</taxon>
        <taxon>Natronincolaceae</taxon>
        <taxon>Alkaliphilus</taxon>
    </lineage>
</organism>
<keyword evidence="6" id="KW-1185">Reference proteome</keyword>
<dbReference type="RefSeq" id="WP_012158577.1">
    <property type="nucleotide sequence ID" value="NC_009922.1"/>
</dbReference>
<dbReference type="eggNOG" id="COG0503">
    <property type="taxonomic scope" value="Bacteria"/>
</dbReference>
<dbReference type="Pfam" id="PF12500">
    <property type="entry name" value="TRSP"/>
    <property type="match status" value="1"/>
</dbReference>
<accession>A8MM96</accession>
<name>A8MM96_ALKOO</name>
<feature type="domain" description="TRSP" evidence="2">
    <location>
        <begin position="324"/>
        <end position="450"/>
    </location>
</feature>
<feature type="domain" description="Cysteine protease StiP N-terminal" evidence="1">
    <location>
        <begin position="473"/>
        <end position="721"/>
    </location>
</feature>
<feature type="domain" description="Orotate phosphoribosyltransferase-like" evidence="4">
    <location>
        <begin position="42"/>
        <end position="262"/>
    </location>
</feature>
<reference evidence="6" key="1">
    <citation type="submission" date="2007-10" db="EMBL/GenBank/DDBJ databases">
        <title>Complete genome of Alkaliphilus oremlandii OhILAs.</title>
        <authorList>
            <person name="Copeland A."/>
            <person name="Lucas S."/>
            <person name="Lapidus A."/>
            <person name="Barry K."/>
            <person name="Detter J.C."/>
            <person name="Glavina del Rio T."/>
            <person name="Hammon N."/>
            <person name="Israni S."/>
            <person name="Dalin E."/>
            <person name="Tice H."/>
            <person name="Pitluck S."/>
            <person name="Chain P."/>
            <person name="Malfatti S."/>
            <person name="Shin M."/>
            <person name="Vergez L."/>
            <person name="Schmutz J."/>
            <person name="Larimer F."/>
            <person name="Land M."/>
            <person name="Hauser L."/>
            <person name="Kyrpides N."/>
            <person name="Mikhailova N."/>
            <person name="Stolz J.F."/>
            <person name="Dawson A."/>
            <person name="Fisher E."/>
            <person name="Crable B."/>
            <person name="Perera E."/>
            <person name="Lisak J."/>
            <person name="Ranganathan M."/>
            <person name="Basu P."/>
            <person name="Richardson P."/>
        </authorList>
    </citation>
    <scope>NUCLEOTIDE SEQUENCE [LARGE SCALE GENOMIC DNA]</scope>
    <source>
        <strain evidence="6">OhILAs</strain>
    </source>
</reference>
<evidence type="ECO:0000259" key="4">
    <source>
        <dbReference type="Pfam" id="PF15609"/>
    </source>
</evidence>
<dbReference type="InterPro" id="IPR041688">
    <property type="entry name" value="PRTase_2"/>
</dbReference>
<dbReference type="InterPro" id="IPR029057">
    <property type="entry name" value="PRTase-like"/>
</dbReference>
<dbReference type="EMBL" id="CP000853">
    <property type="protein sequence ID" value="ABW18263.1"/>
    <property type="molecule type" value="Genomic_DNA"/>
</dbReference>
<evidence type="ECO:0008006" key="7">
    <source>
        <dbReference type="Google" id="ProtNLM"/>
    </source>
</evidence>
<evidence type="ECO:0000313" key="5">
    <source>
        <dbReference type="EMBL" id="ABW18263.1"/>
    </source>
</evidence>
<protein>
    <recommendedName>
        <fullName evidence="7">PELOTA RNA-binding domain-containing protein</fullName>
    </recommendedName>
</protein>
<dbReference type="eggNOG" id="COG1358">
    <property type="taxonomic scope" value="Bacteria"/>
</dbReference>
<evidence type="ECO:0000259" key="2">
    <source>
        <dbReference type="Pfam" id="PF12500"/>
    </source>
</evidence>
<dbReference type="STRING" id="350688.Clos_0704"/>
<evidence type="ECO:0000259" key="3">
    <source>
        <dbReference type="Pfam" id="PF15608"/>
    </source>
</evidence>
<dbReference type="OrthoDB" id="1663315at2"/>
<gene>
    <name evidence="5" type="ordered locus">Clos_0704</name>
</gene>
<dbReference type="HOGENOM" id="CLU_013211_0_0_9"/>
<dbReference type="InterPro" id="IPR022537">
    <property type="entry name" value="TRSP_dom"/>
</dbReference>
<dbReference type="KEGG" id="aoe:Clos_0704"/>
<proteinExistence type="predicted"/>
<dbReference type="Pfam" id="PF15609">
    <property type="entry name" value="PRTase_2"/>
    <property type="match status" value="1"/>
</dbReference>
<sequence length="831" mass="94956">MKTNAIETYWQENNRYEYEILNDLKIKIEVTKNDYNIPLRNLFTMAARRNPKRSFLFVSKVLGKHIPINPHTGLLANLLLANRYMEEFYHIHHKEVTKKLIRGFVEEENCQQVYKEKIKTPNRLPEPTLFIGFAETATGIGQGVFSAFTGEGYYTHTTREIVLDCDFNVEFEEEHSHAKDHNCYGLNQDLLASDMPIVFIDDELTTGKTILNIIQALHGKYPRKRYAVLSILDWRGSEDRAKFQRIEKELDISIKVISLVSGSFQISGSIPMAPTEHNQEVAVCREEYPSAVEYMMLDDYFDEPLQHILMDENQNKKIVNCLKETGRFGISCDDQNQIDRKIKEIGALLQTKRTSEKTLCLGTEELIYLPMLIAAHMGDGVKYHATTRSPIHPVDKEEYGARNGFVFKSPGELGATNYIYNIPRDYYDDLFLILEREASPEQLESILDMLKTLGIPKIFIVFCLSQEKEGFTGSYKKEDVIFLLKDVSQFIEETDTEDKEEAIQGGTHYSEMLPVEYNPTESYIRLFHESLEESAQKIAVAVAVVSEKIIKNRGKNIVLVSLARAGTPIGILVKRYLEEKYHMKVPHYSVSIIRGKGIDENAIAYILQHHPGKDLQFVDGWTGKGAITEVLMESCKNMNQRWGTHLSSDLAVLADPGHCSATFGTREDFLIASACLNSTVSGLISRTVHREDLIGPKDFHGVKFYKELQGADVSNLFVDRIAAEFSKVEEEVKTTLQHHEGIANKITWQGLEDIRRIQKDFAIEDINLIKPGIGETTRVLLRRVPWKILVRDYDNPNLRHILLLAKDRNVEVEVYPQMTYGCCGLIKPFHL</sequence>
<dbReference type="Pfam" id="PF11202">
    <property type="entry name" value="StiP"/>
    <property type="match status" value="1"/>
</dbReference>
<dbReference type="SUPFAM" id="SSF53271">
    <property type="entry name" value="PRTase-like"/>
    <property type="match status" value="1"/>
</dbReference>
<evidence type="ECO:0000259" key="1">
    <source>
        <dbReference type="Pfam" id="PF11202"/>
    </source>
</evidence>
<dbReference type="Proteomes" id="UP000000269">
    <property type="component" value="Chromosome"/>
</dbReference>
<dbReference type="InterPro" id="IPR028157">
    <property type="entry name" value="PELOTA_dom"/>
</dbReference>
<dbReference type="InterPro" id="IPR011215">
    <property type="entry name" value="StiP_N"/>
</dbReference>
<feature type="domain" description="PELOTA RNA-binding" evidence="3">
    <location>
        <begin position="748"/>
        <end position="827"/>
    </location>
</feature>
<dbReference type="Pfam" id="PF15608">
    <property type="entry name" value="PELOTA_1"/>
    <property type="match status" value="1"/>
</dbReference>